<dbReference type="SUPFAM" id="SSF49854">
    <property type="entry name" value="Spermadhesin, CUB domain"/>
    <property type="match status" value="2"/>
</dbReference>
<dbReference type="AlphaFoldDB" id="A0A9D4JYT8"/>
<dbReference type="PROSITE" id="PS01180">
    <property type="entry name" value="CUB"/>
    <property type="match status" value="2"/>
</dbReference>
<sequence>MERINSYNTMVRLPSFMISVLVWSACVIAVDASSCGDTFKSNYGEINSSNYSSNNGYNLSCVWRIEGATDSRIVIGFKNFSLGNQTGCAEKYIEIRHGNGSSSKYCGSKIPEKVTTQRQNASIVFVTNHYTNLSGFHLYWKVFTKPVLMTSPVSWESANEECERIGGKLMEPDFDFLDTYREIIIEWMGAHNVSEIWVRKYFTPWVFLKGCTSGFYVHPKIAYTVKNNQQKICQNLCSGYNYFGLQKQKCVCLNEFLDVLSPIWPSCSYRCDGNTDEKCGESNAYTVYKNNFCYTSSESWNGTLNKNIYGPSCLPWNQTIYKNSTFPDGSANDAKDNCRDPDGYGTPWCYSINAKRFRCDVFKCLDITEKENGSSGCIAVTKNSQGMTEPQQLIGQQMPCSTNLSGIYMRFEPNFEMKFYETAGTWTDVRNNAEQFSFKFPLSTVFENIYDQYKGLFHWTGLSRNTSSLRPLATPSECFKLQRREQTLHEKSETCNLKLPLFCQKGPVNCGESLMQTELSLNYTIDSGSNDMNCIWRIEGFDNTVIRIDISFNIEECPHCECDSLKIYDAPFAMGPPNKTVCGSDQVTFNSTQKALTLAYTSDRSEQGTGFQAKWTFVSLPSKSTTSRPADSTTKSGTGSEDVSPFSSGLIGGIIAAVVVITASIIVFVVIIRRRKQERNVRRQASVQQ</sequence>
<dbReference type="Gene3D" id="2.60.120.290">
    <property type="entry name" value="Spermadhesin, CUB domain"/>
    <property type="match status" value="2"/>
</dbReference>
<evidence type="ECO:0000256" key="7">
    <source>
        <dbReference type="SAM" id="MobiDB-lite"/>
    </source>
</evidence>
<dbReference type="InterPro" id="IPR038178">
    <property type="entry name" value="Kringle_sf"/>
</dbReference>
<evidence type="ECO:0000259" key="12">
    <source>
        <dbReference type="PROSITE" id="PS51212"/>
    </source>
</evidence>
<dbReference type="Pfam" id="PF01822">
    <property type="entry name" value="WSC"/>
    <property type="match status" value="1"/>
</dbReference>
<dbReference type="Gene3D" id="2.40.20.10">
    <property type="entry name" value="Plasminogen Kringle 4"/>
    <property type="match status" value="1"/>
</dbReference>
<dbReference type="Proteomes" id="UP000828390">
    <property type="component" value="Unassembled WGS sequence"/>
</dbReference>
<reference evidence="13" key="2">
    <citation type="submission" date="2020-11" db="EMBL/GenBank/DDBJ databases">
        <authorList>
            <person name="McCartney M.A."/>
            <person name="Auch B."/>
            <person name="Kono T."/>
            <person name="Mallez S."/>
            <person name="Becker A."/>
            <person name="Gohl D.M."/>
            <person name="Silverstein K.A.T."/>
            <person name="Koren S."/>
            <person name="Bechman K.B."/>
            <person name="Herman A."/>
            <person name="Abrahante J.E."/>
            <person name="Garbe J."/>
        </authorList>
    </citation>
    <scope>NUCLEOTIDE SEQUENCE</scope>
    <source>
        <strain evidence="13">Duluth1</strain>
        <tissue evidence="13">Whole animal</tissue>
    </source>
</reference>
<dbReference type="InterPro" id="IPR035914">
    <property type="entry name" value="Sperma_CUB_dom_sf"/>
</dbReference>
<evidence type="ECO:0000256" key="5">
    <source>
        <dbReference type="ARBA" id="ARBA00032328"/>
    </source>
</evidence>
<dbReference type="InterPro" id="IPR002889">
    <property type="entry name" value="WSC_carb-bd"/>
</dbReference>
<dbReference type="PROSITE" id="PS51257">
    <property type="entry name" value="PROKAR_LIPOPROTEIN"/>
    <property type="match status" value="1"/>
</dbReference>
<evidence type="ECO:0000256" key="1">
    <source>
        <dbReference type="ARBA" id="ARBA00022572"/>
    </source>
</evidence>
<keyword evidence="14" id="KW-1185">Reference proteome</keyword>
<feature type="domain" description="CUB" evidence="10">
    <location>
        <begin position="510"/>
        <end position="618"/>
    </location>
</feature>
<protein>
    <recommendedName>
        <fullName evidence="5">Kringle-containing protein marking the eye and the nose</fullName>
    </recommendedName>
</protein>
<gene>
    <name evidence="13" type="ORF">DPMN_130045</name>
</gene>
<dbReference type="InterPro" id="IPR000001">
    <property type="entry name" value="Kringle"/>
</dbReference>
<comment type="caution">
    <text evidence="13">The sequence shown here is derived from an EMBL/GenBank/DDBJ whole genome shotgun (WGS) entry which is preliminary data.</text>
</comment>
<evidence type="ECO:0000313" key="13">
    <source>
        <dbReference type="EMBL" id="KAH3828094.1"/>
    </source>
</evidence>
<evidence type="ECO:0000256" key="8">
    <source>
        <dbReference type="SAM" id="Phobius"/>
    </source>
</evidence>
<feature type="domain" description="Kringle" evidence="11">
    <location>
        <begin position="291"/>
        <end position="364"/>
    </location>
</feature>
<evidence type="ECO:0000259" key="10">
    <source>
        <dbReference type="PROSITE" id="PS01180"/>
    </source>
</evidence>
<feature type="chain" id="PRO_5039238570" description="Kringle-containing protein marking the eye and the nose" evidence="9">
    <location>
        <begin position="33"/>
        <end position="689"/>
    </location>
</feature>
<evidence type="ECO:0000256" key="3">
    <source>
        <dbReference type="ARBA" id="ARBA00022737"/>
    </source>
</evidence>
<keyword evidence="8" id="KW-0812">Transmembrane</keyword>
<keyword evidence="9" id="KW-0732">Signal</keyword>
<name>A0A9D4JYT8_DREPO</name>
<evidence type="ECO:0000256" key="2">
    <source>
        <dbReference type="ARBA" id="ARBA00022687"/>
    </source>
</evidence>
<dbReference type="GO" id="GO:0016055">
    <property type="term" value="P:Wnt signaling pathway"/>
    <property type="evidence" value="ECO:0007669"/>
    <property type="project" value="UniProtKB-KW"/>
</dbReference>
<dbReference type="CDD" id="cd00041">
    <property type="entry name" value="CUB"/>
    <property type="match status" value="2"/>
</dbReference>
<dbReference type="PROSITE" id="PS50070">
    <property type="entry name" value="KRINGLE_2"/>
    <property type="match status" value="1"/>
</dbReference>
<feature type="transmembrane region" description="Helical" evidence="8">
    <location>
        <begin position="650"/>
        <end position="672"/>
    </location>
</feature>
<dbReference type="InterPro" id="IPR013806">
    <property type="entry name" value="Kringle-like"/>
</dbReference>
<evidence type="ECO:0000256" key="9">
    <source>
        <dbReference type="SAM" id="SignalP"/>
    </source>
</evidence>
<comment type="caution">
    <text evidence="6">Lacks conserved residue(s) required for the propagation of feature annotation.</text>
</comment>
<dbReference type="SUPFAM" id="SSF57440">
    <property type="entry name" value="Kringle-like"/>
    <property type="match status" value="1"/>
</dbReference>
<keyword evidence="2" id="KW-0879">Wnt signaling pathway</keyword>
<feature type="domain" description="CUB" evidence="10">
    <location>
        <begin position="35"/>
        <end position="143"/>
    </location>
</feature>
<evidence type="ECO:0000256" key="6">
    <source>
        <dbReference type="PROSITE-ProRule" id="PRU00121"/>
    </source>
</evidence>
<proteinExistence type="predicted"/>
<dbReference type="SMART" id="SM00130">
    <property type="entry name" value="KR"/>
    <property type="match status" value="1"/>
</dbReference>
<accession>A0A9D4JYT8</accession>
<dbReference type="EMBL" id="JAIWYP010000005">
    <property type="protein sequence ID" value="KAH3828094.1"/>
    <property type="molecule type" value="Genomic_DNA"/>
</dbReference>
<dbReference type="PANTHER" id="PTHR24251">
    <property type="entry name" value="OVOCHYMASE-RELATED"/>
    <property type="match status" value="1"/>
</dbReference>
<evidence type="ECO:0000259" key="11">
    <source>
        <dbReference type="PROSITE" id="PS50070"/>
    </source>
</evidence>
<keyword evidence="8" id="KW-0472">Membrane</keyword>
<feature type="signal peptide" evidence="9">
    <location>
        <begin position="1"/>
        <end position="32"/>
    </location>
</feature>
<dbReference type="Pfam" id="PF00431">
    <property type="entry name" value="CUB"/>
    <property type="match status" value="2"/>
</dbReference>
<feature type="domain" description="WSC" evidence="12">
    <location>
        <begin position="205"/>
        <end position="291"/>
    </location>
</feature>
<dbReference type="PROSITE" id="PS51212">
    <property type="entry name" value="WSC"/>
    <property type="match status" value="1"/>
</dbReference>
<keyword evidence="4" id="KW-1015">Disulfide bond</keyword>
<dbReference type="SMART" id="SM00042">
    <property type="entry name" value="CUB"/>
    <property type="match status" value="2"/>
</dbReference>
<reference evidence="13" key="1">
    <citation type="journal article" date="2019" name="bioRxiv">
        <title>The Genome of the Zebra Mussel, Dreissena polymorpha: A Resource for Invasive Species Research.</title>
        <authorList>
            <person name="McCartney M.A."/>
            <person name="Auch B."/>
            <person name="Kono T."/>
            <person name="Mallez S."/>
            <person name="Zhang Y."/>
            <person name="Obille A."/>
            <person name="Becker A."/>
            <person name="Abrahante J.E."/>
            <person name="Garbe J."/>
            <person name="Badalamenti J.P."/>
            <person name="Herman A."/>
            <person name="Mangelson H."/>
            <person name="Liachko I."/>
            <person name="Sullivan S."/>
            <person name="Sone E.D."/>
            <person name="Koren S."/>
            <person name="Silverstein K.A.T."/>
            <person name="Beckman K.B."/>
            <person name="Gohl D.M."/>
        </authorList>
    </citation>
    <scope>NUCLEOTIDE SEQUENCE</scope>
    <source>
        <strain evidence="13">Duluth1</strain>
        <tissue evidence="13">Whole animal</tissue>
    </source>
</reference>
<feature type="region of interest" description="Disordered" evidence="7">
    <location>
        <begin position="622"/>
        <end position="643"/>
    </location>
</feature>
<feature type="compositionally biased region" description="Polar residues" evidence="7">
    <location>
        <begin position="622"/>
        <end position="641"/>
    </location>
</feature>
<keyword evidence="3" id="KW-0677">Repeat</keyword>
<organism evidence="13 14">
    <name type="scientific">Dreissena polymorpha</name>
    <name type="common">Zebra mussel</name>
    <name type="synonym">Mytilus polymorpha</name>
    <dbReference type="NCBI Taxonomy" id="45954"/>
    <lineage>
        <taxon>Eukaryota</taxon>
        <taxon>Metazoa</taxon>
        <taxon>Spiralia</taxon>
        <taxon>Lophotrochozoa</taxon>
        <taxon>Mollusca</taxon>
        <taxon>Bivalvia</taxon>
        <taxon>Autobranchia</taxon>
        <taxon>Heteroconchia</taxon>
        <taxon>Euheterodonta</taxon>
        <taxon>Imparidentia</taxon>
        <taxon>Neoheterodontei</taxon>
        <taxon>Myida</taxon>
        <taxon>Dreissenoidea</taxon>
        <taxon>Dreissenidae</taxon>
        <taxon>Dreissena</taxon>
    </lineage>
</organism>
<evidence type="ECO:0000313" key="14">
    <source>
        <dbReference type="Proteomes" id="UP000828390"/>
    </source>
</evidence>
<dbReference type="FunFam" id="2.60.120.290:FF:000005">
    <property type="entry name" value="Procollagen C-endopeptidase enhancer 1"/>
    <property type="match status" value="1"/>
</dbReference>
<evidence type="ECO:0000256" key="4">
    <source>
        <dbReference type="ARBA" id="ARBA00023157"/>
    </source>
</evidence>
<keyword evidence="1 6" id="KW-0420">Kringle</keyword>
<keyword evidence="8" id="KW-1133">Transmembrane helix</keyword>
<dbReference type="InterPro" id="IPR000859">
    <property type="entry name" value="CUB_dom"/>
</dbReference>